<dbReference type="AlphaFoldDB" id="A0A0U1NID9"/>
<feature type="region of interest" description="Disordered" evidence="1">
    <location>
        <begin position="117"/>
        <end position="136"/>
    </location>
</feature>
<evidence type="ECO:0000313" key="5">
    <source>
        <dbReference type="Proteomes" id="UP000048949"/>
    </source>
</evidence>
<proteinExistence type="predicted"/>
<protein>
    <submittedName>
        <fullName evidence="4">EF hand</fullName>
    </submittedName>
</protein>
<dbReference type="InterPro" id="IPR011992">
    <property type="entry name" value="EF-hand-dom_pair"/>
</dbReference>
<dbReference type="PROSITE" id="PS00018">
    <property type="entry name" value="EF_HAND_1"/>
    <property type="match status" value="2"/>
</dbReference>
<dbReference type="SUPFAM" id="SSF47473">
    <property type="entry name" value="EF-hand"/>
    <property type="match status" value="1"/>
</dbReference>
<dbReference type="InterPro" id="IPR002048">
    <property type="entry name" value="EF_hand_dom"/>
</dbReference>
<dbReference type="EMBL" id="CVQV01000003">
    <property type="protein sequence ID" value="CRK74477.1"/>
    <property type="molecule type" value="Genomic_DNA"/>
</dbReference>
<evidence type="ECO:0000256" key="2">
    <source>
        <dbReference type="SAM" id="SignalP"/>
    </source>
</evidence>
<dbReference type="RefSeq" id="WP_048597783.1">
    <property type="nucleotide sequence ID" value="NZ_CBFHGK010000001.1"/>
</dbReference>
<feature type="domain" description="EF-hand" evidence="3">
    <location>
        <begin position="57"/>
        <end position="92"/>
    </location>
</feature>
<feature type="signal peptide" evidence="2">
    <location>
        <begin position="1"/>
        <end position="24"/>
    </location>
</feature>
<dbReference type="InterPro" id="IPR018247">
    <property type="entry name" value="EF_Hand_1_Ca_BS"/>
</dbReference>
<keyword evidence="5" id="KW-1185">Reference proteome</keyword>
<evidence type="ECO:0000259" key="3">
    <source>
        <dbReference type="PROSITE" id="PS50222"/>
    </source>
</evidence>
<feature type="compositionally biased region" description="Basic residues" evidence="1">
    <location>
        <begin position="126"/>
        <end position="136"/>
    </location>
</feature>
<dbReference type="Proteomes" id="UP000048949">
    <property type="component" value="Unassembled WGS sequence"/>
</dbReference>
<dbReference type="STRING" id="282199.GCA_001049735_00508"/>
<dbReference type="PROSITE" id="PS50222">
    <property type="entry name" value="EF_HAND_2"/>
    <property type="match status" value="1"/>
</dbReference>
<evidence type="ECO:0000313" key="4">
    <source>
        <dbReference type="EMBL" id="CRK74477.1"/>
    </source>
</evidence>
<feature type="chain" id="PRO_5006712157" evidence="2">
    <location>
        <begin position="25"/>
        <end position="136"/>
    </location>
</feature>
<dbReference type="Pfam" id="PF13202">
    <property type="entry name" value="EF-hand_5"/>
    <property type="match status" value="3"/>
</dbReference>
<name>A0A0U1NID9_9RHOB</name>
<sequence length="136" mass="14613">MSPITKMSLALAAALSLTIGIAEARKGPPEPVAFEVIDLDSDGQITAQEMSEHRSTRAADRIAKMFERADANEDGLLSVEEMQAVAPHAKKGKMRGFGRMDADADGAITRQEYETALAARAEHSKQGGKHKGHRGE</sequence>
<evidence type="ECO:0000256" key="1">
    <source>
        <dbReference type="SAM" id="MobiDB-lite"/>
    </source>
</evidence>
<gene>
    <name evidence="4" type="ORF">NIG5292_00508</name>
</gene>
<dbReference type="Gene3D" id="1.10.238.10">
    <property type="entry name" value="EF-hand"/>
    <property type="match status" value="1"/>
</dbReference>
<reference evidence="4 5" key="1">
    <citation type="submission" date="2015-04" db="EMBL/GenBank/DDBJ databases">
        <authorList>
            <person name="Syromyatnikov M.Y."/>
            <person name="Popov V.N."/>
        </authorList>
    </citation>
    <scope>NUCLEOTIDE SEQUENCE [LARGE SCALE GENOMIC DNA]</scope>
    <source>
        <strain evidence="4 5">CECT 5292</strain>
    </source>
</reference>
<keyword evidence="2" id="KW-0732">Signal</keyword>
<dbReference type="CDD" id="cd00051">
    <property type="entry name" value="EFh"/>
    <property type="match status" value="1"/>
</dbReference>
<dbReference type="GO" id="GO:0005509">
    <property type="term" value="F:calcium ion binding"/>
    <property type="evidence" value="ECO:0007669"/>
    <property type="project" value="InterPro"/>
</dbReference>
<accession>A0A0U1NID9</accession>
<organism evidence="4 5">
    <name type="scientific">Nereida ignava</name>
    <dbReference type="NCBI Taxonomy" id="282199"/>
    <lineage>
        <taxon>Bacteria</taxon>
        <taxon>Pseudomonadati</taxon>
        <taxon>Pseudomonadota</taxon>
        <taxon>Alphaproteobacteria</taxon>
        <taxon>Rhodobacterales</taxon>
        <taxon>Roseobacteraceae</taxon>
        <taxon>Nereida</taxon>
    </lineage>
</organism>